<dbReference type="InterPro" id="IPR039379">
    <property type="entry name" value="Protoglobin_sensor_dom"/>
</dbReference>
<dbReference type="Gene3D" id="1.20.120.30">
    <property type="entry name" value="Aspartate receptor, ligand-binding domain"/>
    <property type="match status" value="1"/>
</dbReference>
<evidence type="ECO:0000313" key="5">
    <source>
        <dbReference type="EMBL" id="MFC6200109.1"/>
    </source>
</evidence>
<comment type="similarity">
    <text evidence="2">Belongs to the methyl-accepting chemotaxis (MCP) protein family.</text>
</comment>
<dbReference type="Proteomes" id="UP001596303">
    <property type="component" value="Unassembled WGS sequence"/>
</dbReference>
<evidence type="ECO:0000256" key="3">
    <source>
        <dbReference type="PROSITE-ProRule" id="PRU00284"/>
    </source>
</evidence>
<protein>
    <submittedName>
        <fullName evidence="5">Methyl-accepting chemotaxis protein</fullName>
    </submittedName>
</protein>
<dbReference type="Gene3D" id="1.10.287.950">
    <property type="entry name" value="Methyl-accepting chemotaxis protein"/>
    <property type="match status" value="1"/>
</dbReference>
<dbReference type="Pfam" id="PF11563">
    <property type="entry name" value="Protoglobin"/>
    <property type="match status" value="1"/>
</dbReference>
<gene>
    <name evidence="5" type="ORF">ACFQDM_18700</name>
</gene>
<dbReference type="PRINTS" id="PR00260">
    <property type="entry name" value="CHEMTRNSDUCR"/>
</dbReference>
<evidence type="ECO:0000256" key="1">
    <source>
        <dbReference type="ARBA" id="ARBA00023224"/>
    </source>
</evidence>
<dbReference type="CDD" id="cd01068">
    <property type="entry name" value="globin_sensor"/>
    <property type="match status" value="1"/>
</dbReference>
<dbReference type="PANTHER" id="PTHR32089:SF112">
    <property type="entry name" value="LYSOZYME-LIKE PROTEIN-RELATED"/>
    <property type="match status" value="1"/>
</dbReference>
<dbReference type="SMART" id="SM00283">
    <property type="entry name" value="MA"/>
    <property type="match status" value="1"/>
</dbReference>
<evidence type="ECO:0000313" key="6">
    <source>
        <dbReference type="Proteomes" id="UP001596303"/>
    </source>
</evidence>
<dbReference type="Pfam" id="PF00015">
    <property type="entry name" value="MCPsignal"/>
    <property type="match status" value="1"/>
</dbReference>
<dbReference type="Gene3D" id="1.10.490.10">
    <property type="entry name" value="Globins"/>
    <property type="match status" value="1"/>
</dbReference>
<dbReference type="SUPFAM" id="SSF58104">
    <property type="entry name" value="Methyl-accepting chemotaxis protein (MCP) signaling domain"/>
    <property type="match status" value="1"/>
</dbReference>
<dbReference type="PANTHER" id="PTHR32089">
    <property type="entry name" value="METHYL-ACCEPTING CHEMOTAXIS PROTEIN MCPB"/>
    <property type="match status" value="1"/>
</dbReference>
<accession>A0ABW1SFC6</accession>
<dbReference type="Pfam" id="PF13682">
    <property type="entry name" value="CZB"/>
    <property type="match status" value="1"/>
</dbReference>
<proteinExistence type="inferred from homology"/>
<dbReference type="InterPro" id="IPR025991">
    <property type="entry name" value="Chemoreceptor_zinc-bind_dom"/>
</dbReference>
<evidence type="ECO:0000259" key="4">
    <source>
        <dbReference type="PROSITE" id="PS50111"/>
    </source>
</evidence>
<keyword evidence="1 3" id="KW-0807">Transducer</keyword>
<dbReference type="EMBL" id="JBHSSW010000066">
    <property type="protein sequence ID" value="MFC6200109.1"/>
    <property type="molecule type" value="Genomic_DNA"/>
</dbReference>
<dbReference type="InterPro" id="IPR044398">
    <property type="entry name" value="Globin-sensor_dom"/>
</dbReference>
<organism evidence="5 6">
    <name type="scientific">Ponticaulis profundi</name>
    <dbReference type="NCBI Taxonomy" id="2665222"/>
    <lineage>
        <taxon>Bacteria</taxon>
        <taxon>Pseudomonadati</taxon>
        <taxon>Pseudomonadota</taxon>
        <taxon>Alphaproteobacteria</taxon>
        <taxon>Hyphomonadales</taxon>
        <taxon>Hyphomonadaceae</taxon>
        <taxon>Ponticaulis</taxon>
    </lineage>
</organism>
<dbReference type="InterPro" id="IPR009050">
    <property type="entry name" value="Globin-like_sf"/>
</dbReference>
<name>A0ABW1SFC6_9PROT</name>
<dbReference type="InterPro" id="IPR004089">
    <property type="entry name" value="MCPsignal_dom"/>
</dbReference>
<dbReference type="SUPFAM" id="SSF46458">
    <property type="entry name" value="Globin-like"/>
    <property type="match status" value="1"/>
</dbReference>
<dbReference type="InterPro" id="IPR012292">
    <property type="entry name" value="Globin/Proto"/>
</dbReference>
<comment type="caution">
    <text evidence="5">The sequence shown here is derived from an EMBL/GenBank/DDBJ whole genome shotgun (WGS) entry which is preliminary data.</text>
</comment>
<evidence type="ECO:0000256" key="2">
    <source>
        <dbReference type="ARBA" id="ARBA00029447"/>
    </source>
</evidence>
<dbReference type="InterPro" id="IPR004090">
    <property type="entry name" value="Chemotax_Me-accpt_rcpt"/>
</dbReference>
<reference evidence="6" key="1">
    <citation type="journal article" date="2019" name="Int. J. Syst. Evol. Microbiol.">
        <title>The Global Catalogue of Microorganisms (GCM) 10K type strain sequencing project: providing services to taxonomists for standard genome sequencing and annotation.</title>
        <authorList>
            <consortium name="The Broad Institute Genomics Platform"/>
            <consortium name="The Broad Institute Genome Sequencing Center for Infectious Disease"/>
            <person name="Wu L."/>
            <person name="Ma J."/>
        </authorList>
    </citation>
    <scope>NUCLEOTIDE SEQUENCE [LARGE SCALE GENOMIC DNA]</scope>
    <source>
        <strain evidence="6">CGMCC-1.15741</strain>
    </source>
</reference>
<keyword evidence="6" id="KW-1185">Reference proteome</keyword>
<dbReference type="PROSITE" id="PS50111">
    <property type="entry name" value="CHEMOTAXIS_TRANSDUC_2"/>
    <property type="match status" value="1"/>
</dbReference>
<sequence length="663" mass="72282">MATVQQAALASDTFTGKKENNTQSLASYLLPDDPNGARAKAVWAQLKPALPDVLSVFYSRLAETPNLKGKLGNDPKTPTRLGELQTNHWERVFTGEVDSGLETEAKKIGSAHVRIGLTSDWFIASYGRILMDAIPIILKVHRFTPQRAAEAIQVMIARIFLDMALANESYSSQITDKEAIEWREDNDYQNLRTIADSISDLNELTLNLTVLSDSFRKSNSASESVAAAVEEMVASIQQLSDTSQSASNDANETNAALGEGIESVSSARSAISTVSEAAEQSNRSLSSLKNAANEIGAFMEIIQSISDQTNLLALNATIEAARAGDAGRGFAVVANEVKALAGQAASASDDVAKRIQTLQSEIDRISHNFENTKTAIDSGEQTLDEANTRIESAGTQMGTVANRMSEVASILEQQEGSTLEISGHVSGIAEMSRENATCIVDIGDLLQRSNDHLSKTANQWFKNSSGRSLCQMAKIDHVLFKKRVVDTVMGRENWKASEVPSNHACRLGKWYDNIDDAELKRTDAFRKLSEPHKHVHDSAVKTLEAHERGDHDAALAALKELDESSRAVLQSLNDISDYLHSKESIEERRKRERVPVYGEKIELRSDGKVIKASVIDEGPRGIGIDGVPAHEVGNSFEINYNGTKKGVVRWSSGKRGGIEFEDN</sequence>
<feature type="domain" description="Methyl-accepting transducer" evidence="4">
    <location>
        <begin position="193"/>
        <end position="429"/>
    </location>
</feature>
<dbReference type="RefSeq" id="WP_377382050.1">
    <property type="nucleotide sequence ID" value="NZ_JBHSSW010000066.1"/>
</dbReference>